<proteinExistence type="predicted"/>
<evidence type="ECO:0008006" key="3">
    <source>
        <dbReference type="Google" id="ProtNLM"/>
    </source>
</evidence>
<reference evidence="1" key="1">
    <citation type="journal article" date="2020" name="Fungal Divers.">
        <title>Resolving the Mortierellaceae phylogeny through synthesis of multi-gene phylogenetics and phylogenomics.</title>
        <authorList>
            <person name="Vandepol N."/>
            <person name="Liber J."/>
            <person name="Desiro A."/>
            <person name="Na H."/>
            <person name="Kennedy M."/>
            <person name="Barry K."/>
            <person name="Grigoriev I.V."/>
            <person name="Miller A.N."/>
            <person name="O'Donnell K."/>
            <person name="Stajich J.E."/>
            <person name="Bonito G."/>
        </authorList>
    </citation>
    <scope>NUCLEOTIDE SEQUENCE</scope>
    <source>
        <strain evidence="1">NRRL 6426</strain>
    </source>
</reference>
<evidence type="ECO:0000313" key="2">
    <source>
        <dbReference type="Proteomes" id="UP000748756"/>
    </source>
</evidence>
<gene>
    <name evidence="1" type="ORF">BG015_009973</name>
</gene>
<dbReference type="OrthoDB" id="2335874at2759"/>
<dbReference type="EMBL" id="JAAAUQ010000068">
    <property type="protein sequence ID" value="KAF9155416.1"/>
    <property type="molecule type" value="Genomic_DNA"/>
</dbReference>
<dbReference type="SUPFAM" id="SSF81383">
    <property type="entry name" value="F-box domain"/>
    <property type="match status" value="1"/>
</dbReference>
<dbReference type="AlphaFoldDB" id="A0A9P5S5I0"/>
<organism evidence="1 2">
    <name type="scientific">Linnemannia schmuckeri</name>
    <dbReference type="NCBI Taxonomy" id="64567"/>
    <lineage>
        <taxon>Eukaryota</taxon>
        <taxon>Fungi</taxon>
        <taxon>Fungi incertae sedis</taxon>
        <taxon>Mucoromycota</taxon>
        <taxon>Mortierellomycotina</taxon>
        <taxon>Mortierellomycetes</taxon>
        <taxon>Mortierellales</taxon>
        <taxon>Mortierellaceae</taxon>
        <taxon>Linnemannia</taxon>
    </lineage>
</organism>
<evidence type="ECO:0000313" key="1">
    <source>
        <dbReference type="EMBL" id="KAF9155416.1"/>
    </source>
</evidence>
<accession>A0A9P5S5I0</accession>
<dbReference type="Gene3D" id="3.80.10.10">
    <property type="entry name" value="Ribonuclease Inhibitor"/>
    <property type="match status" value="1"/>
</dbReference>
<dbReference type="Proteomes" id="UP000748756">
    <property type="component" value="Unassembled WGS sequence"/>
</dbReference>
<comment type="caution">
    <text evidence="1">The sequence shown here is derived from an EMBL/GenBank/DDBJ whole genome shotgun (WGS) entry which is preliminary data.</text>
</comment>
<dbReference type="InterPro" id="IPR032675">
    <property type="entry name" value="LRR_dom_sf"/>
</dbReference>
<sequence>MTSLVTLPIEVKELIAQQLDKKTLCSCVRVSGPFHAFFLPFLWQHIRIGVNPKRALPSQGSTSIAAHASLVTSLVVVGPLPKEYYSISFPHLKTLKIDTTYSIDPHDLTLLHVALVRANPTVQDLTLHATSSKLSNEFWEVIETEWIRPRSLNIVFPIVEPNQSITFWRACSRFETLTINNDDIPFFSLDCNNSTITSQQQQPQPPVDAFPHMERLTLKFDPTGYGGGPDHVDWIRRCPRLVHLAWNLVGRWSPVERLIVELKNTTWPSLSSLRLEQSMHTDKNFSDLVASLSHLRILELAQSTFGPLSFAALMAHPQIQNLHTFSVLGCDGFTGAMAQAVLEQCPTLDTFAAPFISVHDVAHEESQPWACVHTLRNLAIYITCGPRSTIESRQKMFDQLGLLSRLIRLDLGAHRLSQLPVQTRTRFITHESTLSLKLSSDNGGLTNFARLTQLRHFSFQQTPQSLGMKEVQWVLDHWTNLGKIVGQFTNIDIPFSRLFDLFQRNGIAYNEVA</sequence>
<name>A0A9P5S5I0_9FUNG</name>
<protein>
    <recommendedName>
        <fullName evidence="3">F-box domain-containing protein</fullName>
    </recommendedName>
</protein>
<dbReference type="InterPro" id="IPR036047">
    <property type="entry name" value="F-box-like_dom_sf"/>
</dbReference>
<keyword evidence="2" id="KW-1185">Reference proteome</keyword>
<dbReference type="SUPFAM" id="SSF52047">
    <property type="entry name" value="RNI-like"/>
    <property type="match status" value="1"/>
</dbReference>